<organism evidence="4 5">
    <name type="scientific">Rubus argutus</name>
    <name type="common">Southern blackberry</name>
    <dbReference type="NCBI Taxonomy" id="59490"/>
    <lineage>
        <taxon>Eukaryota</taxon>
        <taxon>Viridiplantae</taxon>
        <taxon>Streptophyta</taxon>
        <taxon>Embryophyta</taxon>
        <taxon>Tracheophyta</taxon>
        <taxon>Spermatophyta</taxon>
        <taxon>Magnoliopsida</taxon>
        <taxon>eudicotyledons</taxon>
        <taxon>Gunneridae</taxon>
        <taxon>Pentapetalae</taxon>
        <taxon>rosids</taxon>
        <taxon>fabids</taxon>
        <taxon>Rosales</taxon>
        <taxon>Rosaceae</taxon>
        <taxon>Rosoideae</taxon>
        <taxon>Rosoideae incertae sedis</taxon>
        <taxon>Rubus</taxon>
    </lineage>
</organism>
<feature type="domain" description="F-box" evidence="2">
    <location>
        <begin position="37"/>
        <end position="70"/>
    </location>
</feature>
<accession>A0AAW1XK38</accession>
<name>A0AAW1XK38_RUBAR</name>
<reference evidence="4 5" key="1">
    <citation type="journal article" date="2023" name="G3 (Bethesda)">
        <title>A chromosome-length genome assembly and annotation of blackberry (Rubus argutus, cv. 'Hillquist').</title>
        <authorList>
            <person name="Bruna T."/>
            <person name="Aryal R."/>
            <person name="Dudchenko O."/>
            <person name="Sargent D.J."/>
            <person name="Mead D."/>
            <person name="Buti M."/>
            <person name="Cavallini A."/>
            <person name="Hytonen T."/>
            <person name="Andres J."/>
            <person name="Pham M."/>
            <person name="Weisz D."/>
            <person name="Mascagni F."/>
            <person name="Usai G."/>
            <person name="Natali L."/>
            <person name="Bassil N."/>
            <person name="Fernandez G.E."/>
            <person name="Lomsadze A."/>
            <person name="Armour M."/>
            <person name="Olukolu B."/>
            <person name="Poorten T."/>
            <person name="Britton C."/>
            <person name="Davik J."/>
            <person name="Ashrafi H."/>
            <person name="Aiden E.L."/>
            <person name="Borodovsky M."/>
            <person name="Worthington M."/>
        </authorList>
    </citation>
    <scope>NUCLEOTIDE SEQUENCE [LARGE SCALE GENOMIC DNA]</scope>
    <source>
        <strain evidence="4">PI 553951</strain>
    </source>
</reference>
<keyword evidence="5" id="KW-1185">Reference proteome</keyword>
<feature type="region of interest" description="Disordered" evidence="1">
    <location>
        <begin position="1"/>
        <end position="24"/>
    </location>
</feature>
<protein>
    <submittedName>
        <fullName evidence="4">Uncharacterized protein</fullName>
    </submittedName>
</protein>
<dbReference type="EMBL" id="JBEDUW010000003">
    <property type="protein sequence ID" value="KAK9937186.1"/>
    <property type="molecule type" value="Genomic_DNA"/>
</dbReference>
<sequence>MFNLITDAANPNRKRMKSSKHEDETKAVSDVNTIRPCLPDLVIHRILTLLPTKAAVRMSFLSKQWEGVWSLSPILDFDESGKIDDDDFDFDKLVQHTNFISILQRYLEFRERDKQTQILDRFRLCMTSYLYGDSSIVDKWLSFACEKSVKDVDLSLRITKLHTRLEFYYCLSRMSLFNAKSITTLKLEYVRIKVDLDSSAEPLLPCLKNMSLKSVHFDPEALFCLIWECPSIEYLSLTTCSFEDSTFRVASSNLKSLEITLCDDAHFITVYEAVNLEYFIFSSELWVEHITLYKSFNLKYISIHAQDLRNLSLQGCHHSAKAKIHTPGLIRFDFNGFLIAELSLEAPHLETAIIKLWDLYDGESRFSALRDFLKAFDGPDDITLYICDFKVFIFSETFREMFSSPMPRVKQLVMFLMSNPPTKAKDSSDLNDSLTWMAPYASRLWLSGAIATV</sequence>
<evidence type="ECO:0000313" key="5">
    <source>
        <dbReference type="Proteomes" id="UP001457282"/>
    </source>
</evidence>
<dbReference type="Pfam" id="PF24758">
    <property type="entry name" value="LRR_At5g56370"/>
    <property type="match status" value="1"/>
</dbReference>
<dbReference type="PANTHER" id="PTHR34145">
    <property type="entry name" value="OS02G0105600 PROTEIN"/>
    <property type="match status" value="1"/>
</dbReference>
<dbReference type="AlphaFoldDB" id="A0AAW1XK38"/>
<comment type="caution">
    <text evidence="4">The sequence shown here is derived from an EMBL/GenBank/DDBJ whole genome shotgun (WGS) entry which is preliminary data.</text>
</comment>
<feature type="domain" description="F-box/LRR-repeat protein 15/At3g58940/PEG3-like LRR" evidence="3">
    <location>
        <begin position="137"/>
        <end position="311"/>
    </location>
</feature>
<dbReference type="InterPro" id="IPR001810">
    <property type="entry name" value="F-box_dom"/>
</dbReference>
<evidence type="ECO:0000259" key="2">
    <source>
        <dbReference type="Pfam" id="PF00646"/>
    </source>
</evidence>
<dbReference type="InterPro" id="IPR053772">
    <property type="entry name" value="At1g61320/At1g61330-like"/>
</dbReference>
<proteinExistence type="predicted"/>
<dbReference type="Gene3D" id="3.80.10.10">
    <property type="entry name" value="Ribonuclease Inhibitor"/>
    <property type="match status" value="1"/>
</dbReference>
<dbReference type="InterPro" id="IPR036047">
    <property type="entry name" value="F-box-like_dom_sf"/>
</dbReference>
<dbReference type="Proteomes" id="UP001457282">
    <property type="component" value="Unassembled WGS sequence"/>
</dbReference>
<dbReference type="SUPFAM" id="SSF81383">
    <property type="entry name" value="F-box domain"/>
    <property type="match status" value="1"/>
</dbReference>
<evidence type="ECO:0000256" key="1">
    <source>
        <dbReference type="SAM" id="MobiDB-lite"/>
    </source>
</evidence>
<gene>
    <name evidence="4" type="ORF">M0R45_013995</name>
</gene>
<dbReference type="Pfam" id="PF00646">
    <property type="entry name" value="F-box"/>
    <property type="match status" value="1"/>
</dbReference>
<evidence type="ECO:0000259" key="3">
    <source>
        <dbReference type="Pfam" id="PF24758"/>
    </source>
</evidence>
<dbReference type="InterPro" id="IPR032675">
    <property type="entry name" value="LRR_dom_sf"/>
</dbReference>
<dbReference type="InterPro" id="IPR055411">
    <property type="entry name" value="LRR_FXL15/At3g58940/PEG3-like"/>
</dbReference>
<evidence type="ECO:0000313" key="4">
    <source>
        <dbReference type="EMBL" id="KAK9937186.1"/>
    </source>
</evidence>
<dbReference type="SUPFAM" id="SSF52047">
    <property type="entry name" value="RNI-like"/>
    <property type="match status" value="1"/>
</dbReference>